<comment type="caution">
    <text evidence="5">The sequence shown here is derived from an EMBL/GenBank/DDBJ whole genome shotgun (WGS) entry which is preliminary data.</text>
</comment>
<dbReference type="InterPro" id="IPR018062">
    <property type="entry name" value="HTH_AraC-typ_CS"/>
</dbReference>
<evidence type="ECO:0000313" key="5">
    <source>
        <dbReference type="EMBL" id="RZO19783.1"/>
    </source>
</evidence>
<evidence type="ECO:0000256" key="3">
    <source>
        <dbReference type="ARBA" id="ARBA00023163"/>
    </source>
</evidence>
<reference evidence="5 6" key="1">
    <citation type="submission" date="2019-02" db="EMBL/GenBank/DDBJ databases">
        <title>Prokaryotic population dynamics and viral predation in marine succession experiment using metagenomics: the confinement effect.</title>
        <authorList>
            <person name="Haro-Moreno J.M."/>
            <person name="Rodriguez-Valera F."/>
            <person name="Lopez-Perez M."/>
        </authorList>
    </citation>
    <scope>NUCLEOTIDE SEQUENCE [LARGE SCALE GENOMIC DNA]</scope>
    <source>
        <strain evidence="5">MED-G170</strain>
    </source>
</reference>
<protein>
    <submittedName>
        <fullName evidence="5">AraC family transcriptional regulator</fullName>
    </submittedName>
</protein>
<dbReference type="GO" id="GO:0003700">
    <property type="term" value="F:DNA-binding transcription factor activity"/>
    <property type="evidence" value="ECO:0007669"/>
    <property type="project" value="InterPro"/>
</dbReference>
<sequence>MDITSNSGLASVPAITQYLRSAEACGVDYSVMLAKVGIDADILKDNSKHVPSHAMEQLLSLLIEASGDPCFGLHSAQFVEPASYSVLGYISMNCSTLRMIQAKIPIYEKIVGDMGVTSIEIADGYALQRWTCRFNDKIVRKHEVENVLASWCLFARRFLNFEGWHSIWFEHEGPTEQTLLQDYKQIFGCDVLFNQPASGFRFVESALDEVFPQANEQLLQMLLEHATSILASLDKNQSVTDQVKNLLRLVLKQQTPSSQIIAEMLGVSSRTLQRKLDEEGTSYKDLLNELRLELALYYLKNTDLSLESIAYQLGYAEGRSFYRSFKLWTGRTAGSYRAELTENLATK</sequence>
<dbReference type="Pfam" id="PF12625">
    <property type="entry name" value="Arabinose_bd"/>
    <property type="match status" value="1"/>
</dbReference>
<keyword evidence="2" id="KW-0238">DNA-binding</keyword>
<dbReference type="InterPro" id="IPR018060">
    <property type="entry name" value="HTH_AraC"/>
</dbReference>
<dbReference type="SUPFAM" id="SSF46689">
    <property type="entry name" value="Homeodomain-like"/>
    <property type="match status" value="1"/>
</dbReference>
<proteinExistence type="predicted"/>
<accession>A0A520MEZ4</accession>
<dbReference type="PROSITE" id="PS00041">
    <property type="entry name" value="HTH_ARAC_FAMILY_1"/>
    <property type="match status" value="1"/>
</dbReference>
<feature type="domain" description="HTH araC/xylS-type" evidence="4">
    <location>
        <begin position="241"/>
        <end position="339"/>
    </location>
</feature>
<dbReference type="InterPro" id="IPR009057">
    <property type="entry name" value="Homeodomain-like_sf"/>
</dbReference>
<dbReference type="GO" id="GO:0000976">
    <property type="term" value="F:transcription cis-regulatory region binding"/>
    <property type="evidence" value="ECO:0007669"/>
    <property type="project" value="TreeGrafter"/>
</dbReference>
<evidence type="ECO:0000256" key="2">
    <source>
        <dbReference type="ARBA" id="ARBA00023125"/>
    </source>
</evidence>
<dbReference type="Proteomes" id="UP000315889">
    <property type="component" value="Unassembled WGS sequence"/>
</dbReference>
<name>A0A520MEZ4_9GAMM</name>
<dbReference type="PROSITE" id="PS01124">
    <property type="entry name" value="HTH_ARAC_FAMILY_2"/>
    <property type="match status" value="1"/>
</dbReference>
<dbReference type="Gene3D" id="1.10.10.60">
    <property type="entry name" value="Homeodomain-like"/>
    <property type="match status" value="1"/>
</dbReference>
<dbReference type="PANTHER" id="PTHR47894:SF1">
    <property type="entry name" value="HTH-TYPE TRANSCRIPTIONAL REGULATOR VQSM"/>
    <property type="match status" value="1"/>
</dbReference>
<dbReference type="SMART" id="SM00342">
    <property type="entry name" value="HTH_ARAC"/>
    <property type="match status" value="1"/>
</dbReference>
<keyword evidence="1" id="KW-0805">Transcription regulation</keyword>
<evidence type="ECO:0000313" key="6">
    <source>
        <dbReference type="Proteomes" id="UP000315889"/>
    </source>
</evidence>
<evidence type="ECO:0000259" key="4">
    <source>
        <dbReference type="PROSITE" id="PS01124"/>
    </source>
</evidence>
<dbReference type="InterPro" id="IPR032687">
    <property type="entry name" value="AraC-type_N"/>
</dbReference>
<dbReference type="GO" id="GO:0005829">
    <property type="term" value="C:cytosol"/>
    <property type="evidence" value="ECO:0007669"/>
    <property type="project" value="TreeGrafter"/>
</dbReference>
<evidence type="ECO:0000256" key="1">
    <source>
        <dbReference type="ARBA" id="ARBA00023015"/>
    </source>
</evidence>
<dbReference type="Pfam" id="PF12833">
    <property type="entry name" value="HTH_18"/>
    <property type="match status" value="1"/>
</dbReference>
<organism evidence="5 6">
    <name type="scientific">SAR92 clade bacterium</name>
    <dbReference type="NCBI Taxonomy" id="2315479"/>
    <lineage>
        <taxon>Bacteria</taxon>
        <taxon>Pseudomonadati</taxon>
        <taxon>Pseudomonadota</taxon>
        <taxon>Gammaproteobacteria</taxon>
        <taxon>Cellvibrionales</taxon>
        <taxon>Porticoccaceae</taxon>
        <taxon>SAR92 clade</taxon>
    </lineage>
</organism>
<dbReference type="EMBL" id="SHBP01000008">
    <property type="protein sequence ID" value="RZO19783.1"/>
    <property type="molecule type" value="Genomic_DNA"/>
</dbReference>
<keyword evidence="3" id="KW-0804">Transcription</keyword>
<dbReference type="AlphaFoldDB" id="A0A520MEZ4"/>
<gene>
    <name evidence="5" type="ORF">EVB03_06525</name>
</gene>
<dbReference type="PANTHER" id="PTHR47894">
    <property type="entry name" value="HTH-TYPE TRANSCRIPTIONAL REGULATOR GADX"/>
    <property type="match status" value="1"/>
</dbReference>